<evidence type="ECO:0000256" key="4">
    <source>
        <dbReference type="ARBA" id="ARBA00023125"/>
    </source>
</evidence>
<dbReference type="InterPro" id="IPR000524">
    <property type="entry name" value="Tscrpt_reg_HTH_GntR"/>
</dbReference>
<keyword evidence="3" id="KW-0805">Transcription regulation</keyword>
<sequence>MNVPAQYPFQGSTAKEIAESIERAVTSGELPPDALLPPVRNLAAQLGVAPNTAAAAYRALRDRGIVTTDGRRGTRVRPRPSVAPRAEPGSVVSPDARDLADGNPAADLLPDLRAALTATARAHQRAKRYGVPVVSAGLAERGRESLAAEGVPAGDLTVASGTLDAIERVLQAHLRPGDAVAVEDPGYANLLDLVAALGLRALPVPIDEAGPLPDALRTAVRRGARALVVTPRAQNPTGAAVSAERSVELRALLRTAGLLLIEDDHAAGIAGAPLHSLAGSCEHWAYARSLSKAYGPDLRIALVAGDPTTVSRVEGRLRLGHGWVSHLLQDTAAALLADPAAAAAVARAEQAYAKRRAALVAALRERGVSAYGRSGLNVWVPVRDETATVTALLAAGWAVSPGARFRLASPPGIRITVSELAPDEIGPLADAVRDALRAPTRTGA</sequence>
<keyword evidence="2" id="KW-0663">Pyridoxal phosphate</keyword>
<dbReference type="GO" id="GO:0030170">
    <property type="term" value="F:pyridoxal phosphate binding"/>
    <property type="evidence" value="ECO:0007669"/>
    <property type="project" value="InterPro"/>
</dbReference>
<dbReference type="Proteomes" id="UP000070188">
    <property type="component" value="Unassembled WGS sequence"/>
</dbReference>
<organism evidence="8 9">
    <name type="scientific">Carbonactinospora thermoautotrophica</name>
    <dbReference type="NCBI Taxonomy" id="1469144"/>
    <lineage>
        <taxon>Bacteria</taxon>
        <taxon>Bacillati</taxon>
        <taxon>Actinomycetota</taxon>
        <taxon>Actinomycetes</taxon>
        <taxon>Kitasatosporales</taxon>
        <taxon>Carbonactinosporaceae</taxon>
        <taxon>Carbonactinospora</taxon>
    </lineage>
</organism>
<evidence type="ECO:0000256" key="1">
    <source>
        <dbReference type="ARBA" id="ARBA00005384"/>
    </source>
</evidence>
<dbReference type="Gene3D" id="1.10.10.10">
    <property type="entry name" value="Winged helix-like DNA-binding domain superfamily/Winged helix DNA-binding domain"/>
    <property type="match status" value="1"/>
</dbReference>
<keyword evidence="5" id="KW-0804">Transcription</keyword>
<dbReference type="InterPro" id="IPR004839">
    <property type="entry name" value="Aminotransferase_I/II_large"/>
</dbReference>
<evidence type="ECO:0000256" key="6">
    <source>
        <dbReference type="SAM" id="MobiDB-lite"/>
    </source>
</evidence>
<evidence type="ECO:0000313" key="9">
    <source>
        <dbReference type="Proteomes" id="UP000070188"/>
    </source>
</evidence>
<dbReference type="SUPFAM" id="SSF46785">
    <property type="entry name" value="Winged helix' DNA-binding domain"/>
    <property type="match status" value="1"/>
</dbReference>
<dbReference type="STRING" id="1469144.LI90_962"/>
<dbReference type="InterPro" id="IPR051446">
    <property type="entry name" value="HTH_trans_reg/aminotransferase"/>
</dbReference>
<dbReference type="Pfam" id="PF00392">
    <property type="entry name" value="GntR"/>
    <property type="match status" value="1"/>
</dbReference>
<dbReference type="SMART" id="SM00345">
    <property type="entry name" value="HTH_GNTR"/>
    <property type="match status" value="1"/>
</dbReference>
<reference evidence="9" key="1">
    <citation type="submission" date="2015-04" db="EMBL/GenBank/DDBJ databases">
        <title>Physiological reanalysis, assessment of diazotrophy, and genome sequences of multiple isolates of Streptomyces thermoautotrophicus.</title>
        <authorList>
            <person name="MacKellar D.C."/>
            <person name="Lieber L."/>
            <person name="Norman J."/>
            <person name="Bolger A."/>
            <person name="Tobin C."/>
            <person name="Murray J.W."/>
            <person name="Chang R."/>
            <person name="Ford T."/>
            <person name="Nguyen P.Q."/>
            <person name="Woodward J."/>
            <person name="Permingeat H."/>
            <person name="Joshi N.S."/>
            <person name="Silver P.A."/>
            <person name="Usadel B."/>
            <person name="Rutherford A.W."/>
            <person name="Friesen M."/>
            <person name="Prell J."/>
        </authorList>
    </citation>
    <scope>NUCLEOTIDE SEQUENCE [LARGE SCALE GENOMIC DNA]</scope>
    <source>
        <strain evidence="9">H1</strain>
    </source>
</reference>
<dbReference type="EMBL" id="LAXD01000001">
    <property type="protein sequence ID" value="KWW99328.1"/>
    <property type="molecule type" value="Genomic_DNA"/>
</dbReference>
<dbReference type="Pfam" id="PF00155">
    <property type="entry name" value="Aminotran_1_2"/>
    <property type="match status" value="1"/>
</dbReference>
<proteinExistence type="inferred from homology"/>
<feature type="domain" description="HTH gntR-type" evidence="7">
    <location>
        <begin position="11"/>
        <end position="79"/>
    </location>
</feature>
<gene>
    <name evidence="8" type="ORF">LI90_962</name>
</gene>
<dbReference type="CDD" id="cd00609">
    <property type="entry name" value="AAT_like"/>
    <property type="match status" value="1"/>
</dbReference>
<comment type="caution">
    <text evidence="8">The sequence shown here is derived from an EMBL/GenBank/DDBJ whole genome shotgun (WGS) entry which is preliminary data.</text>
</comment>
<dbReference type="InterPro" id="IPR036388">
    <property type="entry name" value="WH-like_DNA-bd_sf"/>
</dbReference>
<dbReference type="SUPFAM" id="SSF53383">
    <property type="entry name" value="PLP-dependent transferases"/>
    <property type="match status" value="1"/>
</dbReference>
<feature type="compositionally biased region" description="Low complexity" evidence="6">
    <location>
        <begin position="79"/>
        <end position="88"/>
    </location>
</feature>
<dbReference type="CDD" id="cd07377">
    <property type="entry name" value="WHTH_GntR"/>
    <property type="match status" value="1"/>
</dbReference>
<dbReference type="GO" id="GO:0003677">
    <property type="term" value="F:DNA binding"/>
    <property type="evidence" value="ECO:0007669"/>
    <property type="project" value="UniProtKB-KW"/>
</dbReference>
<name>A0A132MNA1_9ACTN</name>
<feature type="region of interest" description="Disordered" evidence="6">
    <location>
        <begin position="66"/>
        <end position="102"/>
    </location>
</feature>
<evidence type="ECO:0000256" key="2">
    <source>
        <dbReference type="ARBA" id="ARBA00022898"/>
    </source>
</evidence>
<dbReference type="InterPro" id="IPR015424">
    <property type="entry name" value="PyrdxlP-dep_Trfase"/>
</dbReference>
<evidence type="ECO:0000256" key="3">
    <source>
        <dbReference type="ARBA" id="ARBA00023015"/>
    </source>
</evidence>
<protein>
    <submittedName>
        <fullName evidence="8">Transcriptional regulator</fullName>
    </submittedName>
</protein>
<comment type="similarity">
    <text evidence="1">In the C-terminal section; belongs to the class-I pyridoxal-phosphate-dependent aminotransferase family.</text>
</comment>
<dbReference type="Gene3D" id="3.40.640.10">
    <property type="entry name" value="Type I PLP-dependent aspartate aminotransferase-like (Major domain)"/>
    <property type="match status" value="1"/>
</dbReference>
<dbReference type="PANTHER" id="PTHR46577:SF1">
    <property type="entry name" value="HTH-TYPE TRANSCRIPTIONAL REGULATORY PROTEIN GABR"/>
    <property type="match status" value="1"/>
</dbReference>
<dbReference type="AlphaFoldDB" id="A0A132MNA1"/>
<dbReference type="InterPro" id="IPR036390">
    <property type="entry name" value="WH_DNA-bd_sf"/>
</dbReference>
<evidence type="ECO:0000256" key="5">
    <source>
        <dbReference type="ARBA" id="ARBA00023163"/>
    </source>
</evidence>
<keyword evidence="4" id="KW-0238">DNA-binding</keyword>
<evidence type="ECO:0000313" key="8">
    <source>
        <dbReference type="EMBL" id="KWW99328.1"/>
    </source>
</evidence>
<dbReference type="GO" id="GO:0003700">
    <property type="term" value="F:DNA-binding transcription factor activity"/>
    <property type="evidence" value="ECO:0007669"/>
    <property type="project" value="InterPro"/>
</dbReference>
<accession>A0A132MNA1</accession>
<dbReference type="PATRIC" id="fig|1469144.10.peg.1080"/>
<keyword evidence="9" id="KW-1185">Reference proteome</keyword>
<dbReference type="InterPro" id="IPR015421">
    <property type="entry name" value="PyrdxlP-dep_Trfase_major"/>
</dbReference>
<dbReference type="PANTHER" id="PTHR46577">
    <property type="entry name" value="HTH-TYPE TRANSCRIPTIONAL REGULATORY PROTEIN GABR"/>
    <property type="match status" value="1"/>
</dbReference>
<evidence type="ECO:0000259" key="7">
    <source>
        <dbReference type="PROSITE" id="PS50949"/>
    </source>
</evidence>
<dbReference type="PROSITE" id="PS50949">
    <property type="entry name" value="HTH_GNTR"/>
    <property type="match status" value="1"/>
</dbReference>